<dbReference type="Proteomes" id="UP001634394">
    <property type="component" value="Unassembled WGS sequence"/>
</dbReference>
<organism evidence="2 3">
    <name type="scientific">Sinanodonta woodiana</name>
    <name type="common">Chinese pond mussel</name>
    <name type="synonym">Anodonta woodiana</name>
    <dbReference type="NCBI Taxonomy" id="1069815"/>
    <lineage>
        <taxon>Eukaryota</taxon>
        <taxon>Metazoa</taxon>
        <taxon>Spiralia</taxon>
        <taxon>Lophotrochozoa</taxon>
        <taxon>Mollusca</taxon>
        <taxon>Bivalvia</taxon>
        <taxon>Autobranchia</taxon>
        <taxon>Heteroconchia</taxon>
        <taxon>Palaeoheterodonta</taxon>
        <taxon>Unionida</taxon>
        <taxon>Unionoidea</taxon>
        <taxon>Unionidae</taxon>
        <taxon>Unioninae</taxon>
        <taxon>Sinanodonta</taxon>
    </lineage>
</organism>
<dbReference type="Gene3D" id="2.10.50.10">
    <property type="entry name" value="Tumor Necrosis Factor Receptor, subunit A, domain 2"/>
    <property type="match status" value="1"/>
</dbReference>
<proteinExistence type="predicted"/>
<sequence>SRITETVIGVKCPNVSSGSSCGVFKDCPHPNSGDWNCLKRTKNCNENNGLYYHCAKDVNGCYVQHCAKRVYCNSGEQPVLDVNDDTAKCQTCPAEEYQRRRFWSNEQRECDYAKTKCDGEGEIECHPGTPTEDRTCRCDIFKKYALQGYVYNKRTCCSKDYDQECYCVSFKDQCPSGTVRHYNYLCLAECPQGFYRQMDAEDCIAENSSSQTYVTPTGQTPHQDSQVHTGIIIGAIVPTVLVVLLAVFKLVSLRLH</sequence>
<keyword evidence="1" id="KW-0472">Membrane</keyword>
<dbReference type="EMBL" id="JBJQND010000006">
    <property type="protein sequence ID" value="KAL3875220.1"/>
    <property type="molecule type" value="Genomic_DNA"/>
</dbReference>
<feature type="non-terminal residue" evidence="2">
    <location>
        <position position="1"/>
    </location>
</feature>
<dbReference type="AlphaFoldDB" id="A0ABD3WP08"/>
<feature type="transmembrane region" description="Helical" evidence="1">
    <location>
        <begin position="231"/>
        <end position="251"/>
    </location>
</feature>
<keyword evidence="3" id="KW-1185">Reference proteome</keyword>
<evidence type="ECO:0000313" key="3">
    <source>
        <dbReference type="Proteomes" id="UP001634394"/>
    </source>
</evidence>
<accession>A0ABD3WP08</accession>
<keyword evidence="1" id="KW-1133">Transmembrane helix</keyword>
<protein>
    <submittedName>
        <fullName evidence="2">Uncharacterized protein</fullName>
    </submittedName>
</protein>
<evidence type="ECO:0000313" key="2">
    <source>
        <dbReference type="EMBL" id="KAL3875220.1"/>
    </source>
</evidence>
<reference evidence="2 3" key="1">
    <citation type="submission" date="2024-11" db="EMBL/GenBank/DDBJ databases">
        <title>Chromosome-level genome assembly of the freshwater bivalve Anodonta woodiana.</title>
        <authorList>
            <person name="Chen X."/>
        </authorList>
    </citation>
    <scope>NUCLEOTIDE SEQUENCE [LARGE SCALE GENOMIC DNA]</scope>
    <source>
        <strain evidence="2">MN2024</strain>
        <tissue evidence="2">Gills</tissue>
    </source>
</reference>
<evidence type="ECO:0000256" key="1">
    <source>
        <dbReference type="SAM" id="Phobius"/>
    </source>
</evidence>
<gene>
    <name evidence="2" type="ORF">ACJMK2_038144</name>
</gene>
<keyword evidence="1" id="KW-0812">Transmembrane</keyword>
<name>A0ABD3WP08_SINWO</name>
<comment type="caution">
    <text evidence="2">The sequence shown here is derived from an EMBL/GenBank/DDBJ whole genome shotgun (WGS) entry which is preliminary data.</text>
</comment>